<dbReference type="AlphaFoldDB" id="A0A158I5W9"/>
<dbReference type="Proteomes" id="UP000054893">
    <property type="component" value="Unassembled WGS sequence"/>
</dbReference>
<gene>
    <name evidence="1" type="ORF">AWB64_05575</name>
</gene>
<sequence>MTYTEPNTSAACETPPKDLIIEPERIGKIQAIRRAELKTKLVAVDRTDALNNSAG</sequence>
<dbReference type="EMBL" id="FCOC02000027">
    <property type="protein sequence ID" value="SAL51988.1"/>
    <property type="molecule type" value="Genomic_DNA"/>
</dbReference>
<evidence type="ECO:0000313" key="2">
    <source>
        <dbReference type="Proteomes" id="UP000054893"/>
    </source>
</evidence>
<proteinExistence type="predicted"/>
<accession>A0A158I5W9</accession>
<protein>
    <submittedName>
        <fullName evidence="1">Uncharacterized protein</fullName>
    </submittedName>
</protein>
<reference evidence="1 2" key="1">
    <citation type="submission" date="2016-01" db="EMBL/GenBank/DDBJ databases">
        <authorList>
            <person name="Oliw E.H."/>
        </authorList>
    </citation>
    <scope>NUCLEOTIDE SEQUENCE [LARGE SCALE GENOMIC DNA]</scope>
    <source>
        <strain evidence="1">LMG 22029</strain>
    </source>
</reference>
<evidence type="ECO:0000313" key="1">
    <source>
        <dbReference type="EMBL" id="SAL51988.1"/>
    </source>
</evidence>
<organism evidence="1 2">
    <name type="scientific">Caballeronia sordidicola</name>
    <name type="common">Burkholderia sordidicola</name>
    <dbReference type="NCBI Taxonomy" id="196367"/>
    <lineage>
        <taxon>Bacteria</taxon>
        <taxon>Pseudomonadati</taxon>
        <taxon>Pseudomonadota</taxon>
        <taxon>Betaproteobacteria</taxon>
        <taxon>Burkholderiales</taxon>
        <taxon>Burkholderiaceae</taxon>
        <taxon>Caballeronia</taxon>
    </lineage>
</organism>
<name>A0A158I5W9_CABSO</name>